<dbReference type="PANTHER" id="PTHR10887:SF341">
    <property type="entry name" value="NFX1-TYPE ZINC FINGER-CONTAINING PROTEIN 1"/>
    <property type="match status" value="1"/>
</dbReference>
<feature type="domain" description="DNA2/NAM7 helicase helicase" evidence="2">
    <location>
        <begin position="692"/>
        <end position="1102"/>
    </location>
</feature>
<feature type="compositionally biased region" description="Polar residues" evidence="1">
    <location>
        <begin position="144"/>
        <end position="158"/>
    </location>
</feature>
<dbReference type="CDD" id="cd18808">
    <property type="entry name" value="SF1_C_Upf1"/>
    <property type="match status" value="1"/>
</dbReference>
<dbReference type="STRING" id="282301.A0A267FY79"/>
<protein>
    <submittedName>
        <fullName evidence="5">Uncharacterized protein</fullName>
    </submittedName>
</protein>
<dbReference type="EMBL" id="NIVC01000666">
    <property type="protein sequence ID" value="PAA78798.1"/>
    <property type="molecule type" value="Genomic_DNA"/>
</dbReference>
<feature type="region of interest" description="Disordered" evidence="1">
    <location>
        <begin position="1"/>
        <end position="68"/>
    </location>
</feature>
<comment type="caution">
    <text evidence="5">The sequence shown here is derived from an EMBL/GenBank/DDBJ whole genome shotgun (WGS) entry which is preliminary data.</text>
</comment>
<feature type="domain" description="ZNFX1" evidence="4">
    <location>
        <begin position="487"/>
        <end position="572"/>
    </location>
</feature>
<dbReference type="GO" id="GO:0031048">
    <property type="term" value="P:regulatory ncRNA-mediated heterochromatin formation"/>
    <property type="evidence" value="ECO:0007669"/>
    <property type="project" value="TreeGrafter"/>
</dbReference>
<sequence>MSEGRGAARGRGGFRGDFRGGFRGRAGRGEAWRGGGRGFSRSGSSADISNMPTSSTRDTNEAASADQDSSEYRFGYVSSITLGKHGFVSFEDDPSARHGVIFWYYWVQQLNLQVGDRLRYRIEHKGNKTSAVDISRAPLGSSRPEASSQVADLPSNTSQEAAQLQAQKQQVATQLMVRPIIAGTITNSHVLDDRPLKIYHVTTDTGKQTVLPRKLYFSGWDPEHGDQVTCTPREAKPGQKPTMDMRLEKPVQRSDQKVSSFIESLSSKTSNRDIQQLLEVPPGWSIVGQWPRLSADSLYTVLEFFVRVNSRASAYQQRDIGLSIQHLMHEKNFQLDRGACRQLFTEAASKRYSADKVSTLKTFCEMVGQLVPDRCYLIMQLCQQFYDTHFSGKDAFELAKLMCRRFLPVRNSDLSWHELSATLSKEEVLSSTDMGETIRLLPPMQTHAPYDSVADYLETNLKLLRADCFEKLRSGIQQFIGGNLNRRDMTVYHQVELRGIDITHKELSLVLKIEPFNRVVKNWEKSPLLMFGNLLCLSFDETFTEFVCVTVSNRDSGLLNQFGLIFVEPIFESGSIELCDLLRRLRLQKSSLWLAESPTYFQAYRHVLANVQALNGKTLPLEKELVSCTFDSIQVEESDSEDEPAESDVLAYSRDSLTSRWPHSGILRSRLSSAQREKSAIKLFKDEISSRLDESQTQAFRNCTQRKISVIQGPPGCGKTYVGTHLVRYLTAQETKRHRNGPVLLVTYKNNALDEFIRKILTQQSSKVDLIRFGGRSKKTELTKDLDIRSRRDAVQDTDSREQWRLVDDAKKALLEHLENVCLQESIFFDELFLSKFWSEENQIRFCKQFFYHPAGIKYRSQLAGLPNPIDKLRFAVRQWIPPQYVIDKFMPNLLQALQTGSCTASSGTTNKTDEEAEEDELNDEQEQIKTERLLASGGDSRTTFSLNLSQQEPSPVRLDQRLIRIVSEKWHTLRYTQNLWELKPEDRFLFMQGCLLDHFDKAWTRHSSKLNFLFRQYERHRDEYKEANLNRDVKICQDVDVIAMTITGASINNELLKRLRPNTVIVEEAAEIMEPMLLGCLGDWTERLFLIGDHKQLRPTVENYELVKHCHLDVSMMERLINCGFPFDCLQFQNRMRPDISKYLKLDVYPDLQDNIDSVKGHDIPSFMPKAVAFWDVKNMSESGERSYVNDGEAELIVEVAMTFLRFGYKPSQLTILTPYQGQVRLIRRELRPRLEDWERDVSNRSALANEANEGFIKVHSIDVYQGDENDIVLVSLVRSEKPGFLASLNRRCVAQSRSHCGLVFIGKASLLRKCAEWSQLLTAFEEDGVLRSDFPVVCRKHGTEHSWRSAAELSRMKGVFCRSKCVETMPCGEHVCPKLCQPWHEHDRCDKMVIVKLPCSHTTKIQCFLSSDPRHLKCEEKCIRMLSCGHPCPLKCSEICDSKHCTQNIEAQLSCGHVQSKLCNQPFGTCQESVAKTLPCGHVKQMLCFEWKKEIQNRKVHRNVLQEAAVWPPMHTEVFRDLLSSAVHRERFQTVPRMQRAIWESVWEESNSL</sequence>
<dbReference type="Proteomes" id="UP000215902">
    <property type="component" value="Unassembled WGS sequence"/>
</dbReference>
<keyword evidence="6" id="KW-1185">Reference proteome</keyword>
<dbReference type="Pfam" id="PF13086">
    <property type="entry name" value="AAA_11"/>
    <property type="match status" value="1"/>
</dbReference>
<dbReference type="InterPro" id="IPR041679">
    <property type="entry name" value="DNA2/NAM7-like_C"/>
</dbReference>
<dbReference type="InterPro" id="IPR057373">
    <property type="entry name" value="ZNFX1"/>
</dbReference>
<feature type="region of interest" description="Disordered" evidence="1">
    <location>
        <begin position="135"/>
        <end position="164"/>
    </location>
</feature>
<dbReference type="SUPFAM" id="SSF52540">
    <property type="entry name" value="P-loop containing nucleoside triphosphate hydrolases"/>
    <property type="match status" value="1"/>
</dbReference>
<dbReference type="InterPro" id="IPR047187">
    <property type="entry name" value="SF1_C_Upf1"/>
</dbReference>
<dbReference type="OrthoDB" id="6144670at2759"/>
<dbReference type="PANTHER" id="PTHR10887">
    <property type="entry name" value="DNA2/NAM7 HELICASE FAMILY"/>
    <property type="match status" value="1"/>
</dbReference>
<dbReference type="InterPro" id="IPR027417">
    <property type="entry name" value="P-loop_NTPase"/>
</dbReference>
<dbReference type="Pfam" id="PF13087">
    <property type="entry name" value="AAA_12"/>
    <property type="match status" value="1"/>
</dbReference>
<proteinExistence type="predicted"/>
<evidence type="ECO:0000259" key="2">
    <source>
        <dbReference type="Pfam" id="PF13086"/>
    </source>
</evidence>
<reference evidence="5 6" key="1">
    <citation type="submission" date="2017-06" db="EMBL/GenBank/DDBJ databases">
        <title>A platform for efficient transgenesis in Macrostomum lignano, a flatworm model organism for stem cell research.</title>
        <authorList>
            <person name="Berezikov E."/>
        </authorList>
    </citation>
    <scope>NUCLEOTIDE SEQUENCE [LARGE SCALE GENOMIC DNA]</scope>
    <source>
        <strain evidence="5">DV1</strain>
        <tissue evidence="5">Whole organism</tissue>
    </source>
</reference>
<feature type="domain" description="DNA2/NAM7 helicase-like C-terminal" evidence="3">
    <location>
        <begin position="1113"/>
        <end position="1310"/>
    </location>
</feature>
<dbReference type="GO" id="GO:0031380">
    <property type="term" value="C:nuclear RNA-directed RNA polymerase complex"/>
    <property type="evidence" value="ECO:0007669"/>
    <property type="project" value="TreeGrafter"/>
</dbReference>
<evidence type="ECO:0000256" key="1">
    <source>
        <dbReference type="SAM" id="MobiDB-lite"/>
    </source>
</evidence>
<evidence type="ECO:0000259" key="4">
    <source>
        <dbReference type="Pfam" id="PF25396"/>
    </source>
</evidence>
<gene>
    <name evidence="5" type="ORF">BOX15_Mlig021124g1</name>
</gene>
<feature type="compositionally biased region" description="Acidic residues" evidence="1">
    <location>
        <begin position="915"/>
        <end position="926"/>
    </location>
</feature>
<dbReference type="Gene3D" id="3.40.50.300">
    <property type="entry name" value="P-loop containing nucleotide triphosphate hydrolases"/>
    <property type="match status" value="3"/>
</dbReference>
<feature type="compositionally biased region" description="Polar residues" evidence="1">
    <location>
        <begin position="46"/>
        <end position="57"/>
    </location>
</feature>
<organism evidence="5 6">
    <name type="scientific">Macrostomum lignano</name>
    <dbReference type="NCBI Taxonomy" id="282301"/>
    <lineage>
        <taxon>Eukaryota</taxon>
        <taxon>Metazoa</taxon>
        <taxon>Spiralia</taxon>
        <taxon>Lophotrochozoa</taxon>
        <taxon>Platyhelminthes</taxon>
        <taxon>Rhabditophora</taxon>
        <taxon>Macrostomorpha</taxon>
        <taxon>Macrostomida</taxon>
        <taxon>Macrostomidae</taxon>
        <taxon>Macrostomum</taxon>
    </lineage>
</organism>
<dbReference type="GO" id="GO:0004386">
    <property type="term" value="F:helicase activity"/>
    <property type="evidence" value="ECO:0007669"/>
    <property type="project" value="InterPro"/>
</dbReference>
<dbReference type="Pfam" id="PF25396">
    <property type="entry name" value="ZNFX1"/>
    <property type="match status" value="1"/>
</dbReference>
<name>A0A267FY79_9PLAT</name>
<feature type="region of interest" description="Disordered" evidence="1">
    <location>
        <begin position="903"/>
        <end position="926"/>
    </location>
</feature>
<evidence type="ECO:0000313" key="5">
    <source>
        <dbReference type="EMBL" id="PAA78798.1"/>
    </source>
</evidence>
<dbReference type="InterPro" id="IPR041677">
    <property type="entry name" value="DNA2/NAM7_AAA_11"/>
</dbReference>
<evidence type="ECO:0000313" key="6">
    <source>
        <dbReference type="Proteomes" id="UP000215902"/>
    </source>
</evidence>
<accession>A0A267FY79</accession>
<evidence type="ECO:0000259" key="3">
    <source>
        <dbReference type="Pfam" id="PF13087"/>
    </source>
</evidence>
<dbReference type="InterPro" id="IPR045055">
    <property type="entry name" value="DNA2/NAM7-like"/>
</dbReference>